<feature type="domain" description="HTH araC/xylS-type" evidence="4">
    <location>
        <begin position="224"/>
        <end position="324"/>
    </location>
</feature>
<dbReference type="PANTHER" id="PTHR46796">
    <property type="entry name" value="HTH-TYPE TRANSCRIPTIONAL ACTIVATOR RHAS-RELATED"/>
    <property type="match status" value="1"/>
</dbReference>
<dbReference type="GO" id="GO:0003700">
    <property type="term" value="F:DNA-binding transcription factor activity"/>
    <property type="evidence" value="ECO:0007669"/>
    <property type="project" value="InterPro"/>
</dbReference>
<dbReference type="Pfam" id="PF14525">
    <property type="entry name" value="AraC_binding_2"/>
    <property type="match status" value="1"/>
</dbReference>
<keyword evidence="6" id="KW-1185">Reference proteome</keyword>
<evidence type="ECO:0000313" key="6">
    <source>
        <dbReference type="Proteomes" id="UP000633219"/>
    </source>
</evidence>
<comment type="caution">
    <text evidence="5">The sequence shown here is derived from an EMBL/GenBank/DDBJ whole genome shotgun (WGS) entry which is preliminary data.</text>
</comment>
<evidence type="ECO:0000259" key="4">
    <source>
        <dbReference type="PROSITE" id="PS01124"/>
    </source>
</evidence>
<dbReference type="Gene3D" id="1.10.10.60">
    <property type="entry name" value="Homeodomain-like"/>
    <property type="match status" value="1"/>
</dbReference>
<dbReference type="InterPro" id="IPR009057">
    <property type="entry name" value="Homeodomain-like_sf"/>
</dbReference>
<accession>A0A936YUG4</accession>
<dbReference type="InterPro" id="IPR035418">
    <property type="entry name" value="AraC-bd_2"/>
</dbReference>
<keyword evidence="1" id="KW-0805">Transcription regulation</keyword>
<sequence>MQTQNVPLSRFPAVDTHAPDDAREAIGRIFCPHFLSPVERNPRAFHARHHTVEQADYSVNFVSYGATVDIDPGELSRFFLLQIPIEGAARVRCGTVSTDVVSGQSASLLSPTLPTRMTWQEGCEKLILLVRREAVEAQFQALTHEVGRDIEFDPRIDLSAPMGQALWRHSMMMLAAAEEPGATPRAYQILLRDGLTTLLLTGFANNRSRAFSSPAPTAGPSAVMRAKEFIRANAARAVSMEEVAAAAGVSLRSLQDSYKRSQGLTLGEGLLDARLICFREGLLAAGPSATVAEIAFAAGFGHLGRAAAAYRARFGETPSETLRRRKQ</sequence>
<name>A0A936YUG4_9HYPH</name>
<dbReference type="InterPro" id="IPR018060">
    <property type="entry name" value="HTH_AraC"/>
</dbReference>
<protein>
    <submittedName>
        <fullName evidence="5">AraC family transcriptional regulator</fullName>
    </submittedName>
</protein>
<dbReference type="AlphaFoldDB" id="A0A936YUG4"/>
<proteinExistence type="predicted"/>
<dbReference type="PANTHER" id="PTHR46796:SF12">
    <property type="entry name" value="HTH-TYPE DNA-BINDING TRANSCRIPTIONAL ACTIVATOR EUTR"/>
    <property type="match status" value="1"/>
</dbReference>
<evidence type="ECO:0000256" key="3">
    <source>
        <dbReference type="ARBA" id="ARBA00023163"/>
    </source>
</evidence>
<reference evidence="5" key="1">
    <citation type="submission" date="2021-01" db="EMBL/GenBank/DDBJ databases">
        <title>Rhizobium sp. strain KVB221 16S ribosomal RNA gene Genome sequencing and assembly.</title>
        <authorList>
            <person name="Kang M."/>
        </authorList>
    </citation>
    <scope>NUCLEOTIDE SEQUENCE</scope>
    <source>
        <strain evidence="5">KVB221</strain>
    </source>
</reference>
<dbReference type="Pfam" id="PF12833">
    <property type="entry name" value="HTH_18"/>
    <property type="match status" value="1"/>
</dbReference>
<organism evidence="5 6">
    <name type="scientific">Rhizobium setariae</name>
    <dbReference type="NCBI Taxonomy" id="2801340"/>
    <lineage>
        <taxon>Bacteria</taxon>
        <taxon>Pseudomonadati</taxon>
        <taxon>Pseudomonadota</taxon>
        <taxon>Alphaproteobacteria</taxon>
        <taxon>Hyphomicrobiales</taxon>
        <taxon>Rhizobiaceae</taxon>
        <taxon>Rhizobium/Agrobacterium group</taxon>
        <taxon>Rhizobium</taxon>
    </lineage>
</organism>
<dbReference type="Proteomes" id="UP000633219">
    <property type="component" value="Unassembled WGS sequence"/>
</dbReference>
<evidence type="ECO:0000256" key="1">
    <source>
        <dbReference type="ARBA" id="ARBA00023015"/>
    </source>
</evidence>
<evidence type="ECO:0000313" key="5">
    <source>
        <dbReference type="EMBL" id="MBL0372810.1"/>
    </source>
</evidence>
<keyword evidence="3" id="KW-0804">Transcription</keyword>
<gene>
    <name evidence="5" type="ORF">JJB09_12295</name>
</gene>
<dbReference type="PROSITE" id="PS01124">
    <property type="entry name" value="HTH_ARAC_FAMILY_2"/>
    <property type="match status" value="1"/>
</dbReference>
<dbReference type="EMBL" id="JAEQNC010000006">
    <property type="protein sequence ID" value="MBL0372810.1"/>
    <property type="molecule type" value="Genomic_DNA"/>
</dbReference>
<dbReference type="SUPFAM" id="SSF46689">
    <property type="entry name" value="Homeodomain-like"/>
    <property type="match status" value="1"/>
</dbReference>
<dbReference type="GO" id="GO:0043565">
    <property type="term" value="F:sequence-specific DNA binding"/>
    <property type="evidence" value="ECO:0007669"/>
    <property type="project" value="InterPro"/>
</dbReference>
<evidence type="ECO:0000256" key="2">
    <source>
        <dbReference type="ARBA" id="ARBA00023125"/>
    </source>
</evidence>
<keyword evidence="2" id="KW-0238">DNA-binding</keyword>
<dbReference type="RefSeq" id="WP_201658207.1">
    <property type="nucleotide sequence ID" value="NZ_JAEQNC010000006.1"/>
</dbReference>
<dbReference type="InterPro" id="IPR050204">
    <property type="entry name" value="AraC_XylS_family_regulators"/>
</dbReference>
<dbReference type="SMART" id="SM00342">
    <property type="entry name" value="HTH_ARAC"/>
    <property type="match status" value="1"/>
</dbReference>